<keyword evidence="1" id="KW-0732">Signal</keyword>
<name>A0A239CS04_9RHOB</name>
<organism evidence="2 3">
    <name type="scientific">Antarctobacter heliothermus</name>
    <dbReference type="NCBI Taxonomy" id="74033"/>
    <lineage>
        <taxon>Bacteria</taxon>
        <taxon>Pseudomonadati</taxon>
        <taxon>Pseudomonadota</taxon>
        <taxon>Alphaproteobacteria</taxon>
        <taxon>Rhodobacterales</taxon>
        <taxon>Roseobacteraceae</taxon>
        <taxon>Antarctobacter</taxon>
    </lineage>
</organism>
<reference evidence="2 3" key="1">
    <citation type="submission" date="2017-06" db="EMBL/GenBank/DDBJ databases">
        <authorList>
            <person name="Kim H.J."/>
            <person name="Triplett B.A."/>
        </authorList>
    </citation>
    <scope>NUCLEOTIDE SEQUENCE [LARGE SCALE GENOMIC DNA]</scope>
    <source>
        <strain evidence="2 3">DSM 11445</strain>
    </source>
</reference>
<dbReference type="EMBL" id="FZON01000007">
    <property type="protein sequence ID" value="SNS22274.1"/>
    <property type="molecule type" value="Genomic_DNA"/>
</dbReference>
<proteinExistence type="predicted"/>
<gene>
    <name evidence="2" type="ORF">SAMN04488078_1007121</name>
</gene>
<dbReference type="Proteomes" id="UP000198440">
    <property type="component" value="Unassembled WGS sequence"/>
</dbReference>
<dbReference type="RefSeq" id="WP_141135808.1">
    <property type="nucleotide sequence ID" value="NZ_FZON01000007.1"/>
</dbReference>
<evidence type="ECO:0000256" key="1">
    <source>
        <dbReference type="SAM" id="SignalP"/>
    </source>
</evidence>
<evidence type="ECO:0000313" key="3">
    <source>
        <dbReference type="Proteomes" id="UP000198440"/>
    </source>
</evidence>
<accession>A0A239CS04</accession>
<feature type="signal peptide" evidence="1">
    <location>
        <begin position="1"/>
        <end position="25"/>
    </location>
</feature>
<dbReference type="OrthoDB" id="7866682at2"/>
<evidence type="ECO:0008006" key="4">
    <source>
        <dbReference type="Google" id="ProtNLM"/>
    </source>
</evidence>
<protein>
    <recommendedName>
        <fullName evidence="4">Lysozyme inhibitor LprI N-terminal domain-containing protein</fullName>
    </recommendedName>
</protein>
<sequence>MKWPPATRRAASLMLVLACAAPASAEDRLDLDTVRSCIATAIDLGKKPTGCIDGAHAICLQDATETPAVATLCFEDARAQWSAAIAARMDHLRDAAPERIAALAGIELKYDLLSSLVQCDRMEELAILREIPAEEIRTQKSRCTATASGLAYIRLLWRLPDPDPDPITPEDKQP</sequence>
<dbReference type="AlphaFoldDB" id="A0A239CS04"/>
<evidence type="ECO:0000313" key="2">
    <source>
        <dbReference type="EMBL" id="SNS22274.1"/>
    </source>
</evidence>
<feature type="chain" id="PRO_5012105011" description="Lysozyme inhibitor LprI N-terminal domain-containing protein" evidence="1">
    <location>
        <begin position="26"/>
        <end position="174"/>
    </location>
</feature>